<feature type="transmembrane region" description="Helical" evidence="7">
    <location>
        <begin position="356"/>
        <end position="377"/>
    </location>
</feature>
<protein>
    <recommendedName>
        <fullName evidence="7">TRAP transporter large permease protein</fullName>
    </recommendedName>
</protein>
<feature type="transmembrane region" description="Helical" evidence="7">
    <location>
        <begin position="204"/>
        <end position="234"/>
    </location>
</feature>
<evidence type="ECO:0000256" key="3">
    <source>
        <dbReference type="ARBA" id="ARBA00022519"/>
    </source>
</evidence>
<feature type="transmembrane region" description="Helical" evidence="7">
    <location>
        <begin position="240"/>
        <end position="256"/>
    </location>
</feature>
<evidence type="ECO:0000256" key="1">
    <source>
        <dbReference type="ARBA" id="ARBA00004429"/>
    </source>
</evidence>
<evidence type="ECO:0000256" key="2">
    <source>
        <dbReference type="ARBA" id="ARBA00022475"/>
    </source>
</evidence>
<feature type="transmembrane region" description="Helical" evidence="7">
    <location>
        <begin position="48"/>
        <end position="71"/>
    </location>
</feature>
<comment type="caution">
    <text evidence="9">The sequence shown here is derived from an EMBL/GenBank/DDBJ whole genome shotgun (WGS) entry which is preliminary data.</text>
</comment>
<evidence type="ECO:0000256" key="7">
    <source>
        <dbReference type="RuleBase" id="RU369079"/>
    </source>
</evidence>
<keyword evidence="3 7" id="KW-0997">Cell inner membrane</keyword>
<evidence type="ECO:0000256" key="6">
    <source>
        <dbReference type="ARBA" id="ARBA00023136"/>
    </source>
</evidence>
<dbReference type="NCBIfam" id="TIGR00786">
    <property type="entry name" value="dctM"/>
    <property type="match status" value="1"/>
</dbReference>
<evidence type="ECO:0000313" key="9">
    <source>
        <dbReference type="EMBL" id="KAA0590345.1"/>
    </source>
</evidence>
<keyword evidence="7" id="KW-0813">Transport</keyword>
<dbReference type="GO" id="GO:0022857">
    <property type="term" value="F:transmembrane transporter activity"/>
    <property type="evidence" value="ECO:0007669"/>
    <property type="project" value="UniProtKB-UniRule"/>
</dbReference>
<feature type="transmembrane region" description="Helical" evidence="7">
    <location>
        <begin position="168"/>
        <end position="192"/>
    </location>
</feature>
<dbReference type="OrthoDB" id="7824289at2"/>
<comment type="caution">
    <text evidence="7">Lacks conserved residue(s) required for the propagation of feature annotation.</text>
</comment>
<dbReference type="PANTHER" id="PTHR33362:SF2">
    <property type="entry name" value="TRAP TRANSPORTER LARGE PERMEASE PROTEIN"/>
    <property type="match status" value="1"/>
</dbReference>
<feature type="transmembrane region" description="Helical" evidence="7">
    <location>
        <begin position="7"/>
        <end position="36"/>
    </location>
</feature>
<dbReference type="AlphaFoldDB" id="A0A5A9G987"/>
<keyword evidence="2" id="KW-1003">Cell membrane</keyword>
<evidence type="ECO:0000256" key="5">
    <source>
        <dbReference type="ARBA" id="ARBA00022989"/>
    </source>
</evidence>
<evidence type="ECO:0000313" key="10">
    <source>
        <dbReference type="Proteomes" id="UP000324927"/>
    </source>
</evidence>
<sequence>MSLALPLMFAAFFGFMILGMPLSFSMLLSCFIYFVVKGQPLYLLVQQFFTGIDTFTLMAIPFFTLAGDLMVESGTAERMLAFAKATVGRLRGGLAYVTVFSSMLFGGCSGSAIADITGLGPLQVRMMEKGGYPRDFAAALMTSASIQGPIIPPSIPMVLVGAVTGTSIGGMLLGGAVPGVLIGLAMSVVVWFQSFRRPIEREPMTLVNFIAITIASIPFLLMPAIILGGILTGVFTPTEASAVAVGYGLLLIIVGARGRPDLRSFFRICVRAATLSAVVLMLSGASSVLGWILATEQMPRHVAALLFEISQDPMVILLIINLFLLVWGMFMDMLPAIFIVVPILTPLAAQVGINPIHFGVVVVFNLVLGLLTPPYGTALFTGALVTGVRIERIVQNMWPFFLSSLGVLLLITYVPDVVMFLPRLFGLDK</sequence>
<organism evidence="9 10">
    <name type="scientific">Azospirillum lipoferum</name>
    <dbReference type="NCBI Taxonomy" id="193"/>
    <lineage>
        <taxon>Bacteria</taxon>
        <taxon>Pseudomonadati</taxon>
        <taxon>Pseudomonadota</taxon>
        <taxon>Alphaproteobacteria</taxon>
        <taxon>Rhodospirillales</taxon>
        <taxon>Azospirillaceae</taxon>
        <taxon>Azospirillum</taxon>
    </lineage>
</organism>
<feature type="domain" description="TRAP C4-dicarboxylate transport system permease DctM subunit" evidence="8">
    <location>
        <begin position="9"/>
        <end position="416"/>
    </location>
</feature>
<dbReference type="EMBL" id="VTTN01000022">
    <property type="protein sequence ID" value="KAA0590345.1"/>
    <property type="molecule type" value="Genomic_DNA"/>
</dbReference>
<dbReference type="PANTHER" id="PTHR33362">
    <property type="entry name" value="SIALIC ACID TRAP TRANSPORTER PERMEASE PROTEIN SIAT-RELATED"/>
    <property type="match status" value="1"/>
</dbReference>
<dbReference type="RefSeq" id="WP_149234962.1">
    <property type="nucleotide sequence ID" value="NZ_JALJXJ010000021.1"/>
</dbReference>
<feature type="transmembrane region" description="Helical" evidence="7">
    <location>
        <begin position="268"/>
        <end position="294"/>
    </location>
</feature>
<keyword evidence="5 7" id="KW-1133">Transmembrane helix</keyword>
<comment type="subcellular location">
    <subcellularLocation>
        <location evidence="1 7">Cell inner membrane</location>
        <topology evidence="1 7">Multi-pass membrane protein</topology>
    </subcellularLocation>
</comment>
<feature type="transmembrane region" description="Helical" evidence="7">
    <location>
        <begin position="92"/>
        <end position="114"/>
    </location>
</feature>
<comment type="subunit">
    <text evidence="7">The complex comprises the extracytoplasmic solute receptor protein and the two transmembrane proteins.</text>
</comment>
<feature type="transmembrane region" description="Helical" evidence="7">
    <location>
        <begin position="397"/>
        <end position="421"/>
    </location>
</feature>
<keyword evidence="4 7" id="KW-0812">Transmembrane</keyword>
<gene>
    <name evidence="9" type="ORF">FZ942_31310</name>
</gene>
<reference evidence="9 10" key="1">
    <citation type="submission" date="2019-08" db="EMBL/GenBank/DDBJ databases">
        <authorList>
            <person name="Grouzdev D."/>
            <person name="Tikhonova E."/>
            <person name="Kravchenko I."/>
        </authorList>
    </citation>
    <scope>NUCLEOTIDE SEQUENCE [LARGE SCALE GENOMIC DNA]</scope>
    <source>
        <strain evidence="9 10">59b</strain>
    </source>
</reference>
<dbReference type="PIRSF" id="PIRSF006066">
    <property type="entry name" value="HI0050"/>
    <property type="match status" value="1"/>
</dbReference>
<dbReference type="Proteomes" id="UP000324927">
    <property type="component" value="Unassembled WGS sequence"/>
</dbReference>
<evidence type="ECO:0000259" key="8">
    <source>
        <dbReference type="Pfam" id="PF06808"/>
    </source>
</evidence>
<name>A0A5A9G987_AZOLI</name>
<dbReference type="GO" id="GO:0005886">
    <property type="term" value="C:plasma membrane"/>
    <property type="evidence" value="ECO:0007669"/>
    <property type="project" value="UniProtKB-SubCell"/>
</dbReference>
<keyword evidence="10" id="KW-1185">Reference proteome</keyword>
<keyword evidence="6 7" id="KW-0472">Membrane</keyword>
<comment type="similarity">
    <text evidence="7">Belongs to the TRAP transporter large permease family.</text>
</comment>
<evidence type="ECO:0000256" key="4">
    <source>
        <dbReference type="ARBA" id="ARBA00022692"/>
    </source>
</evidence>
<comment type="function">
    <text evidence="7">Part of the tripartite ATP-independent periplasmic (TRAP) transport system.</text>
</comment>
<proteinExistence type="inferred from homology"/>
<accession>A0A5A9G987</accession>
<dbReference type="InterPro" id="IPR004681">
    <property type="entry name" value="TRAP_DctM"/>
</dbReference>
<feature type="transmembrane region" description="Helical" evidence="7">
    <location>
        <begin position="314"/>
        <end position="344"/>
    </location>
</feature>
<dbReference type="Pfam" id="PF06808">
    <property type="entry name" value="DctM"/>
    <property type="match status" value="1"/>
</dbReference>
<dbReference type="InterPro" id="IPR010656">
    <property type="entry name" value="DctM"/>
</dbReference>